<reference evidence="2" key="1">
    <citation type="journal article" date="2014" name="BMC Genomics">
        <title>The genome sequence of the biocontrol fungus Metarhizium anisopliae and comparative genomics of Metarhizium species.</title>
        <authorList>
            <person name="Pattemore J.A."/>
            <person name="Hane J.K."/>
            <person name="Williams A.H."/>
            <person name="Wilson B.A."/>
            <person name="Stodart B.J."/>
            <person name="Ash G.J."/>
        </authorList>
    </citation>
    <scope>NUCLEOTIDE SEQUENCE [LARGE SCALE GENOMIC DNA]</scope>
    <source>
        <strain evidence="2">BRIP 53293</strain>
    </source>
</reference>
<evidence type="ECO:0000313" key="2">
    <source>
        <dbReference type="Proteomes" id="UP000054544"/>
    </source>
</evidence>
<name>A0A0D9P494_METAN</name>
<dbReference type="EMBL" id="KE384727">
    <property type="protein sequence ID" value="KJK81019.1"/>
    <property type="molecule type" value="Genomic_DNA"/>
</dbReference>
<organism evidence="1 2">
    <name type="scientific">Metarhizium anisopliae BRIP 53293</name>
    <dbReference type="NCBI Taxonomy" id="1291518"/>
    <lineage>
        <taxon>Eukaryota</taxon>
        <taxon>Fungi</taxon>
        <taxon>Dikarya</taxon>
        <taxon>Ascomycota</taxon>
        <taxon>Pezizomycotina</taxon>
        <taxon>Sordariomycetes</taxon>
        <taxon>Hypocreomycetidae</taxon>
        <taxon>Hypocreales</taxon>
        <taxon>Clavicipitaceae</taxon>
        <taxon>Metarhizium</taxon>
    </lineage>
</organism>
<dbReference type="AlphaFoldDB" id="A0A0D9P494"/>
<proteinExistence type="predicted"/>
<gene>
    <name evidence="1" type="ORF">H634G_03552</name>
</gene>
<sequence>MALELATGLDVFATRVVYLSDCPSSRELNTDLITMAFVYTGQTWLMPNMFHLVSQRKLRTFHANKGRPSPALADGLIDEAAHGATSLAYHKSRRRLLFVLDIQAIYDDILCCMERTYQSAIRELGLPGTATWRIPTEMLRNIVACSDTMSL</sequence>
<dbReference type="Proteomes" id="UP000054544">
    <property type="component" value="Unassembled WGS sequence"/>
</dbReference>
<accession>A0A0D9P494</accession>
<keyword evidence="2" id="KW-1185">Reference proteome</keyword>
<protein>
    <submittedName>
        <fullName evidence="1">Uncharacterized protein</fullName>
    </submittedName>
</protein>
<evidence type="ECO:0000313" key="1">
    <source>
        <dbReference type="EMBL" id="KJK81019.1"/>
    </source>
</evidence>